<dbReference type="PROSITE" id="PS51077">
    <property type="entry name" value="HTH_ICLR"/>
    <property type="match status" value="1"/>
</dbReference>
<dbReference type="EMBL" id="CP104064">
    <property type="protein sequence ID" value="WAH36805.1"/>
    <property type="molecule type" value="Genomic_DNA"/>
</dbReference>
<dbReference type="InterPro" id="IPR036390">
    <property type="entry name" value="WH_DNA-bd_sf"/>
</dbReference>
<feature type="domain" description="IclR-ED" evidence="5">
    <location>
        <begin position="73"/>
        <end position="253"/>
    </location>
</feature>
<dbReference type="Gene3D" id="3.30.450.40">
    <property type="match status" value="1"/>
</dbReference>
<evidence type="ECO:0000313" key="6">
    <source>
        <dbReference type="EMBL" id="WAH36805.1"/>
    </source>
</evidence>
<dbReference type="RefSeq" id="WP_268044193.1">
    <property type="nucleotide sequence ID" value="NZ_CP104064.1"/>
</dbReference>
<feature type="domain" description="HTH iclR-type" evidence="4">
    <location>
        <begin position="11"/>
        <end position="72"/>
    </location>
</feature>
<keyword evidence="7" id="KW-1185">Reference proteome</keyword>
<dbReference type="Pfam" id="PF01614">
    <property type="entry name" value="IclR_C"/>
    <property type="match status" value="1"/>
</dbReference>
<dbReference type="PROSITE" id="PS51078">
    <property type="entry name" value="ICLR_ED"/>
    <property type="match status" value="1"/>
</dbReference>
<dbReference type="SMART" id="SM00346">
    <property type="entry name" value="HTH_ICLR"/>
    <property type="match status" value="1"/>
</dbReference>
<dbReference type="InterPro" id="IPR029016">
    <property type="entry name" value="GAF-like_dom_sf"/>
</dbReference>
<protein>
    <submittedName>
        <fullName evidence="6">IclR family transcriptional regulator</fullName>
    </submittedName>
</protein>
<dbReference type="Proteomes" id="UP001164803">
    <property type="component" value="Chromosome"/>
</dbReference>
<evidence type="ECO:0000259" key="4">
    <source>
        <dbReference type="PROSITE" id="PS51077"/>
    </source>
</evidence>
<evidence type="ECO:0000259" key="5">
    <source>
        <dbReference type="PROSITE" id="PS51078"/>
    </source>
</evidence>
<accession>A0ABY6Z233</accession>
<proteinExistence type="predicted"/>
<dbReference type="InterPro" id="IPR036388">
    <property type="entry name" value="WH-like_DNA-bd_sf"/>
</dbReference>
<dbReference type="InterPro" id="IPR014757">
    <property type="entry name" value="Tscrpt_reg_IclR_C"/>
</dbReference>
<keyword evidence="2" id="KW-0238">DNA-binding</keyword>
<dbReference type="PANTHER" id="PTHR30136">
    <property type="entry name" value="HELIX-TURN-HELIX TRANSCRIPTIONAL REGULATOR, ICLR FAMILY"/>
    <property type="match status" value="1"/>
</dbReference>
<evidence type="ECO:0000256" key="3">
    <source>
        <dbReference type="ARBA" id="ARBA00023163"/>
    </source>
</evidence>
<evidence type="ECO:0000256" key="1">
    <source>
        <dbReference type="ARBA" id="ARBA00023015"/>
    </source>
</evidence>
<keyword evidence="1" id="KW-0805">Transcription regulation</keyword>
<keyword evidence="3" id="KW-0804">Transcription</keyword>
<dbReference type="SUPFAM" id="SSF55781">
    <property type="entry name" value="GAF domain-like"/>
    <property type="match status" value="1"/>
</dbReference>
<organism evidence="6 7">
    <name type="scientific">Alicyclobacillus dauci</name>
    <dbReference type="NCBI Taxonomy" id="1475485"/>
    <lineage>
        <taxon>Bacteria</taxon>
        <taxon>Bacillati</taxon>
        <taxon>Bacillota</taxon>
        <taxon>Bacilli</taxon>
        <taxon>Bacillales</taxon>
        <taxon>Alicyclobacillaceae</taxon>
        <taxon>Alicyclobacillus</taxon>
    </lineage>
</organism>
<name>A0ABY6Z233_9BACL</name>
<gene>
    <name evidence="6" type="ORF">NZD86_21975</name>
</gene>
<dbReference type="Gene3D" id="1.10.10.10">
    <property type="entry name" value="Winged helix-like DNA-binding domain superfamily/Winged helix DNA-binding domain"/>
    <property type="match status" value="1"/>
</dbReference>
<evidence type="ECO:0000313" key="7">
    <source>
        <dbReference type="Proteomes" id="UP001164803"/>
    </source>
</evidence>
<dbReference type="InterPro" id="IPR005471">
    <property type="entry name" value="Tscrpt_reg_IclR_N"/>
</dbReference>
<dbReference type="SUPFAM" id="SSF46785">
    <property type="entry name" value="Winged helix' DNA-binding domain"/>
    <property type="match status" value="1"/>
</dbReference>
<dbReference type="InterPro" id="IPR050707">
    <property type="entry name" value="HTH_MetabolicPath_Reg"/>
</dbReference>
<reference evidence="6" key="1">
    <citation type="submission" date="2022-08" db="EMBL/GenBank/DDBJ databases">
        <title>Alicyclobacillus dauci DSM2870, complete genome.</title>
        <authorList>
            <person name="Wang Q."/>
            <person name="Cai R."/>
            <person name="Wang Z."/>
        </authorList>
    </citation>
    <scope>NUCLEOTIDE SEQUENCE</scope>
    <source>
        <strain evidence="6">DSM 28700</strain>
    </source>
</reference>
<dbReference type="PANTHER" id="PTHR30136:SF39">
    <property type="entry name" value="TRANSCRIPTIONAL REGULATORY PROTEIN"/>
    <property type="match status" value="1"/>
</dbReference>
<sequence length="255" mass="28638">MDGSGDSSEKNQVLSKIVQIMDYVVHMDSSKFSMQQMSQDLQIPRGTLYRLIDALVEERLLIRQQKGFHIGLKVFEWTVELLNQPDVVGLAHPFLQSLALESGLTASLYLRMNEYRVCLDRVESAATLRPTVRIGEALPLHVGAPGLVLLAWLPAEQRQLYLAQSRAQFPHYEQHADDSMFSRVRQQGWALSLGERDEHMASLSAPVFSATGDVAAAIALSGIRHQFRAETHIDNWREMLVTTTVNISRLLGSQN</sequence>
<evidence type="ECO:0000256" key="2">
    <source>
        <dbReference type="ARBA" id="ARBA00023125"/>
    </source>
</evidence>